<dbReference type="InterPro" id="IPR018490">
    <property type="entry name" value="cNMP-bd_dom_sf"/>
</dbReference>
<keyword evidence="10" id="KW-0040">ANK repeat</keyword>
<evidence type="ECO:0000256" key="10">
    <source>
        <dbReference type="PROSITE-ProRule" id="PRU00023"/>
    </source>
</evidence>
<keyword evidence="4 12" id="KW-0812">Transmembrane</keyword>
<accession>A0AAE0BJM1</accession>
<protein>
    <recommendedName>
        <fullName evidence="13">Cyclic nucleotide-binding domain-containing protein</fullName>
    </recommendedName>
</protein>
<dbReference type="GO" id="GO:0034702">
    <property type="term" value="C:monoatomic ion channel complex"/>
    <property type="evidence" value="ECO:0007669"/>
    <property type="project" value="UniProtKB-KW"/>
</dbReference>
<feature type="region of interest" description="Disordered" evidence="11">
    <location>
        <begin position="609"/>
        <end position="629"/>
    </location>
</feature>
<evidence type="ECO:0000256" key="6">
    <source>
        <dbReference type="ARBA" id="ARBA00022882"/>
    </source>
</evidence>
<dbReference type="SUPFAM" id="SSF81324">
    <property type="entry name" value="Voltage-gated potassium channels"/>
    <property type="match status" value="1"/>
</dbReference>
<keyword evidence="6" id="KW-0407">Ion channel</keyword>
<dbReference type="SUPFAM" id="SSF51206">
    <property type="entry name" value="cAMP-binding domain-like"/>
    <property type="match status" value="1"/>
</dbReference>
<feature type="repeat" description="ANK" evidence="10">
    <location>
        <begin position="688"/>
        <end position="720"/>
    </location>
</feature>
<evidence type="ECO:0000313" key="15">
    <source>
        <dbReference type="Proteomes" id="UP001190700"/>
    </source>
</evidence>
<dbReference type="InterPro" id="IPR000595">
    <property type="entry name" value="cNMP-bd_dom"/>
</dbReference>
<name>A0AAE0BJM1_9CHLO</name>
<evidence type="ECO:0000259" key="13">
    <source>
        <dbReference type="PROSITE" id="PS50042"/>
    </source>
</evidence>
<evidence type="ECO:0000256" key="1">
    <source>
        <dbReference type="ARBA" id="ARBA00004141"/>
    </source>
</evidence>
<keyword evidence="5" id="KW-0633">Potassium transport</keyword>
<evidence type="ECO:0000256" key="11">
    <source>
        <dbReference type="SAM" id="MobiDB-lite"/>
    </source>
</evidence>
<evidence type="ECO:0000256" key="5">
    <source>
        <dbReference type="ARBA" id="ARBA00022826"/>
    </source>
</evidence>
<dbReference type="PROSITE" id="PS50088">
    <property type="entry name" value="ANK_REPEAT"/>
    <property type="match status" value="2"/>
</dbReference>
<feature type="transmembrane region" description="Helical" evidence="12">
    <location>
        <begin position="375"/>
        <end position="394"/>
    </location>
</feature>
<dbReference type="PANTHER" id="PTHR45743:SF2">
    <property type="entry name" value="POTASSIUM CHANNEL AKT1"/>
    <property type="match status" value="1"/>
</dbReference>
<keyword evidence="9 12" id="KW-0472">Membrane</keyword>
<dbReference type="GO" id="GO:0005249">
    <property type="term" value="F:voltage-gated potassium channel activity"/>
    <property type="evidence" value="ECO:0007669"/>
    <property type="project" value="InterPro"/>
</dbReference>
<feature type="transmembrane region" description="Helical" evidence="12">
    <location>
        <begin position="343"/>
        <end position="363"/>
    </location>
</feature>
<proteinExistence type="inferred from homology"/>
<dbReference type="InterPro" id="IPR036770">
    <property type="entry name" value="Ankyrin_rpt-contain_sf"/>
</dbReference>
<keyword evidence="8" id="KW-0406">Ion transport</keyword>
<comment type="caution">
    <text evidence="14">The sequence shown here is derived from an EMBL/GenBank/DDBJ whole genome shotgun (WGS) entry which is preliminary data.</text>
</comment>
<reference evidence="14 15" key="1">
    <citation type="journal article" date="2015" name="Genome Biol. Evol.">
        <title>Comparative Genomics of a Bacterivorous Green Alga Reveals Evolutionary Causalities and Consequences of Phago-Mixotrophic Mode of Nutrition.</title>
        <authorList>
            <person name="Burns J.A."/>
            <person name="Paasch A."/>
            <person name="Narechania A."/>
            <person name="Kim E."/>
        </authorList>
    </citation>
    <scope>NUCLEOTIDE SEQUENCE [LARGE SCALE GENOMIC DNA]</scope>
    <source>
        <strain evidence="14 15">PLY_AMNH</strain>
    </source>
</reference>
<dbReference type="InterPro" id="IPR002110">
    <property type="entry name" value="Ankyrin_rpt"/>
</dbReference>
<dbReference type="AlphaFoldDB" id="A0AAE0BJM1"/>
<keyword evidence="5" id="KW-0630">Potassium</keyword>
<dbReference type="PANTHER" id="PTHR45743">
    <property type="entry name" value="POTASSIUM CHANNEL AKT1"/>
    <property type="match status" value="1"/>
</dbReference>
<evidence type="ECO:0000256" key="8">
    <source>
        <dbReference type="ARBA" id="ARBA00023065"/>
    </source>
</evidence>
<keyword evidence="3" id="KW-0813">Transport</keyword>
<evidence type="ECO:0000256" key="3">
    <source>
        <dbReference type="ARBA" id="ARBA00022448"/>
    </source>
</evidence>
<sequence>MAFTRLVIVKIADENADNEENIYKYIRTPKKTLLTLWHFHLVSRLLSDREIYEKIKSAFMQVSGLDMNALIQRPGIQQLLELVFPDMYILSHHVDQLVTHIGQTTFYQDAEISWEGIQVWYDRELERKMEQRTKIKGIFLEKMVFNPHSWFSQVWEWGVRLACVYNFIMIPIQFTFERLRSSRGYETITSLEIVVDLLLILNMLFMFNLSYMNKRSKLVTDRGKIMRHYLATSFTADLLASVPFDWIGVGLGVSAEKTSLLRLPKLIRMNKIISYLKKRLATENTMQGAILRHTFVLLALLHTTACIWFLIGTFHEPSWYQPEQEASNSPYYPPYGMQAKSTWAQQYLLSMYWVTATLSTYGVSSEMLPTNYTEIGFTIVLMFINMTLFAYVLGEISRLVMDKDMVLVQMRNRMAAVEQFLQDKCLPKNVQLSIRQYLSTSHSTTAFTIQEAFQNLSHSLAVTCAHRICFEQMQMVPIFSDSSRVLLDELCVLVEETTFGQNEYLYQEEEVALELFFIMRGYVERFVRDGNTNEETQVTLLKRNCSSPAVPFYFGINHTNSARVAKGSHAFAFKLQRAPFLMVMNRFPKEAELVMLNALGGYEKAKSEMSNPHASHISGATTSSATRERADATHRIKKLKENFRNRQTEESCRLAARGNEDALMTLLLNGNGTQSGFVVGVNSQTDRCKRTALHLACSEGQAKVVGTLIALGADTSMQDSFGNNPLNDALRGKHDEVLQLLAKHNPGLKPNLPGHSGPVQLCYAAFQGDLNQLKRLVLHGYNVNGADYDKRTALHLASCEGHIECLKFLLEQGADVGAKDRFGGTPVHDAVRHRRWPCIRLLKKHGGNLLLTEDRAFLSTTMCQAASTGDEEQLFLYMDVGADPNLKDHNGRTALHLAASDDQGRVLLQMLEHYEIITPNTSKHMRPLVLGLMNKPARMALNLNPVDNYGNTPLDDAVRLGNTVAISILQKAGAKSASSEEMLESIQNERREVYMKNREVLLPLVQDLIAGSPEFSLFKEIEEDVLPGMLSSNSLEENARSLTSCIEEILSVLNILKAAIKSCKRIKGQSLVDGLLVIAIREQVSNSDNNAVFSDRALRKSLANVTQRTACCLKELTVTAQLFQRCLFPRYKAAKFALSPLMDRARPLATSTQVLGAITKLLMHTVKSHQS</sequence>
<comment type="subcellular location">
    <subcellularLocation>
        <location evidence="1">Membrane</location>
        <topology evidence="1">Multi-pass membrane protein</topology>
    </subcellularLocation>
</comment>
<dbReference type="Pfam" id="PF00520">
    <property type="entry name" value="Ion_trans"/>
    <property type="match status" value="1"/>
</dbReference>
<dbReference type="Gene3D" id="1.25.40.20">
    <property type="entry name" value="Ankyrin repeat-containing domain"/>
    <property type="match status" value="3"/>
</dbReference>
<feature type="repeat" description="ANK" evidence="10">
    <location>
        <begin position="789"/>
        <end position="821"/>
    </location>
</feature>
<evidence type="ECO:0000313" key="14">
    <source>
        <dbReference type="EMBL" id="KAK3237823.1"/>
    </source>
</evidence>
<feature type="domain" description="Cyclic nucleotide-binding" evidence="13">
    <location>
        <begin position="478"/>
        <end position="584"/>
    </location>
</feature>
<evidence type="ECO:0000256" key="4">
    <source>
        <dbReference type="ARBA" id="ARBA00022692"/>
    </source>
</evidence>
<dbReference type="CDD" id="cd00038">
    <property type="entry name" value="CAP_ED"/>
    <property type="match status" value="1"/>
</dbReference>
<evidence type="ECO:0000256" key="9">
    <source>
        <dbReference type="ARBA" id="ARBA00023136"/>
    </source>
</evidence>
<gene>
    <name evidence="14" type="ORF">CYMTET_52125</name>
</gene>
<feature type="compositionally biased region" description="Polar residues" evidence="11">
    <location>
        <begin position="609"/>
        <end position="625"/>
    </location>
</feature>
<evidence type="ECO:0000256" key="7">
    <source>
        <dbReference type="ARBA" id="ARBA00022989"/>
    </source>
</evidence>
<keyword evidence="5" id="KW-0631">Potassium channel</keyword>
<dbReference type="Gene3D" id="1.10.287.630">
    <property type="entry name" value="Helix hairpin bin"/>
    <property type="match status" value="1"/>
</dbReference>
<dbReference type="Gene3D" id="2.60.120.10">
    <property type="entry name" value="Jelly Rolls"/>
    <property type="match status" value="1"/>
</dbReference>
<keyword evidence="6" id="KW-0851">Voltage-gated channel</keyword>
<dbReference type="SUPFAM" id="SSF48403">
    <property type="entry name" value="Ankyrin repeat"/>
    <property type="match status" value="1"/>
</dbReference>
<dbReference type="InterPro" id="IPR045319">
    <property type="entry name" value="KAT/AKT"/>
</dbReference>
<dbReference type="InterPro" id="IPR005821">
    <property type="entry name" value="Ion_trans_dom"/>
</dbReference>
<dbReference type="Proteomes" id="UP001190700">
    <property type="component" value="Unassembled WGS sequence"/>
</dbReference>
<organism evidence="14 15">
    <name type="scientific">Cymbomonas tetramitiformis</name>
    <dbReference type="NCBI Taxonomy" id="36881"/>
    <lineage>
        <taxon>Eukaryota</taxon>
        <taxon>Viridiplantae</taxon>
        <taxon>Chlorophyta</taxon>
        <taxon>Pyramimonadophyceae</taxon>
        <taxon>Pyramimonadales</taxon>
        <taxon>Pyramimonadaceae</taxon>
        <taxon>Cymbomonas</taxon>
    </lineage>
</organism>
<dbReference type="EMBL" id="LGRX02034428">
    <property type="protein sequence ID" value="KAK3237823.1"/>
    <property type="molecule type" value="Genomic_DNA"/>
</dbReference>
<feature type="transmembrane region" description="Helical" evidence="12">
    <location>
        <begin position="188"/>
        <end position="207"/>
    </location>
</feature>
<dbReference type="Pfam" id="PF12796">
    <property type="entry name" value="Ank_2"/>
    <property type="match status" value="3"/>
</dbReference>
<dbReference type="PROSITE" id="PS50297">
    <property type="entry name" value="ANK_REP_REGION"/>
    <property type="match status" value="2"/>
</dbReference>
<evidence type="ECO:0000256" key="2">
    <source>
        <dbReference type="ARBA" id="ARBA00007929"/>
    </source>
</evidence>
<dbReference type="InterPro" id="IPR014710">
    <property type="entry name" value="RmlC-like_jellyroll"/>
</dbReference>
<feature type="transmembrane region" description="Helical" evidence="12">
    <location>
        <begin position="289"/>
        <end position="311"/>
    </location>
</feature>
<dbReference type="SMART" id="SM00248">
    <property type="entry name" value="ANK"/>
    <property type="match status" value="7"/>
</dbReference>
<dbReference type="PROSITE" id="PS50042">
    <property type="entry name" value="CNMP_BINDING_3"/>
    <property type="match status" value="1"/>
</dbReference>
<dbReference type="Gene3D" id="1.10.287.70">
    <property type="match status" value="1"/>
</dbReference>
<evidence type="ECO:0000256" key="12">
    <source>
        <dbReference type="SAM" id="Phobius"/>
    </source>
</evidence>
<comment type="similarity">
    <text evidence="2">Belongs to the potassium channel family. Plant (TC 1.A.1.4) subfamily.</text>
</comment>
<keyword evidence="7 12" id="KW-1133">Transmembrane helix</keyword>
<dbReference type="SMART" id="SM00100">
    <property type="entry name" value="cNMP"/>
    <property type="match status" value="1"/>
</dbReference>
<keyword evidence="15" id="KW-1185">Reference proteome</keyword>